<sequence>MASTHPQDATSLPLQRDPSVMSYSNPLHPPVHASKQSVYSSLSTSGATSSSSASSNSRRRRVPFISSSKFPSSSQPLHFPITFDYQGYPGAGIPMREIYARGELALAQMMDRGSERLATFAQSGLRRINLAILWPGYEHLGYCIPIDVILSSGHISRVQLATVITAAFVKYLERARTEAPTTPEWRLDSKGIQFILVFIAYYFPSSMGRKGTRDAGGNFFLRSLTAIMSTSRFEPSTIKNKIKREEIANKNKKSKNQAKLKRRLAQAKLEAEDPAAKKKRIAANVPKTLDNMREFDPSLLTADPSSSSATGAGDTGDSYDETAQDIASDPFASYFTSEEDPNIPPKVLITTSPKASKSTYEFCDELVGVFPGSEFIRRKKGKGFEVGRIAGWAAGRGYKHMVVVNEDMKKPNAITFIHLPNGPTAYFKLTSIELTKQIYGHARATPHNPELVLNNFVTRLGHTVGQFQGRQVVTLHNQRDFLFFRRHRTTEKVALQEIGPRFTLKLRSLRKGIPAVFNLAENPKGLEFDIEPEDAKTAEENSSEAPTTVVPPKQDEYLWKWKPELETTRRTFFL</sequence>
<evidence type="ECO:0000313" key="3">
    <source>
        <dbReference type="EMBL" id="KAF5377799.1"/>
    </source>
</evidence>
<keyword evidence="4" id="KW-1185">Reference proteome</keyword>
<feature type="compositionally biased region" description="Low complexity" evidence="1">
    <location>
        <begin position="40"/>
        <end position="56"/>
    </location>
</feature>
<feature type="region of interest" description="Disordered" evidence="1">
    <location>
        <begin position="297"/>
        <end position="322"/>
    </location>
</feature>
<dbReference type="GO" id="GO:0000470">
    <property type="term" value="P:maturation of LSU-rRNA"/>
    <property type="evidence" value="ECO:0007669"/>
    <property type="project" value="TreeGrafter"/>
</dbReference>
<feature type="compositionally biased region" description="Basic residues" evidence="1">
    <location>
        <begin position="250"/>
        <end position="265"/>
    </location>
</feature>
<feature type="region of interest" description="Disordered" evidence="1">
    <location>
        <begin position="1"/>
        <end position="60"/>
    </location>
</feature>
<evidence type="ECO:0000256" key="1">
    <source>
        <dbReference type="SAM" id="MobiDB-lite"/>
    </source>
</evidence>
<evidence type="ECO:0000313" key="4">
    <source>
        <dbReference type="Proteomes" id="UP000518752"/>
    </source>
</evidence>
<dbReference type="PANTHER" id="PTHR22734:SF3">
    <property type="entry name" value="RIBOSOME PRODUCTION FACTOR 1"/>
    <property type="match status" value="1"/>
</dbReference>
<dbReference type="Proteomes" id="UP000518752">
    <property type="component" value="Unassembled WGS sequence"/>
</dbReference>
<dbReference type="PANTHER" id="PTHR22734">
    <property type="entry name" value="U3 SMALL NUCLEOLAR RIBONUCLEOPROTEIN PROTEIN IMP4"/>
    <property type="match status" value="1"/>
</dbReference>
<gene>
    <name evidence="3" type="ORF">D9757_008095</name>
</gene>
<protein>
    <recommendedName>
        <fullName evidence="2">Brix domain-containing protein</fullName>
    </recommendedName>
</protein>
<dbReference type="Gene3D" id="3.40.50.10480">
    <property type="entry name" value="Probable brix-domain ribosomal biogenesis protein"/>
    <property type="match status" value="1"/>
</dbReference>
<organism evidence="3 4">
    <name type="scientific">Collybiopsis confluens</name>
    <dbReference type="NCBI Taxonomy" id="2823264"/>
    <lineage>
        <taxon>Eukaryota</taxon>
        <taxon>Fungi</taxon>
        <taxon>Dikarya</taxon>
        <taxon>Basidiomycota</taxon>
        <taxon>Agaricomycotina</taxon>
        <taxon>Agaricomycetes</taxon>
        <taxon>Agaricomycetidae</taxon>
        <taxon>Agaricales</taxon>
        <taxon>Marasmiineae</taxon>
        <taxon>Omphalotaceae</taxon>
        <taxon>Collybiopsis</taxon>
    </lineage>
</organism>
<dbReference type="Pfam" id="PF04427">
    <property type="entry name" value="Brix"/>
    <property type="match status" value="1"/>
</dbReference>
<name>A0A8H5M238_9AGAR</name>
<feature type="compositionally biased region" description="Polar residues" evidence="1">
    <location>
        <begin position="1"/>
        <end position="13"/>
    </location>
</feature>
<dbReference type="SUPFAM" id="SSF52954">
    <property type="entry name" value="Class II aaRS ABD-related"/>
    <property type="match status" value="1"/>
</dbReference>
<dbReference type="GO" id="GO:0030687">
    <property type="term" value="C:preribosome, large subunit precursor"/>
    <property type="evidence" value="ECO:0007669"/>
    <property type="project" value="TreeGrafter"/>
</dbReference>
<dbReference type="AlphaFoldDB" id="A0A8H5M238"/>
<dbReference type="OrthoDB" id="264354at2759"/>
<feature type="compositionally biased region" description="Low complexity" evidence="1">
    <location>
        <begin position="301"/>
        <end position="316"/>
    </location>
</feature>
<dbReference type="InterPro" id="IPR007109">
    <property type="entry name" value="Brix"/>
</dbReference>
<reference evidence="3 4" key="1">
    <citation type="journal article" date="2020" name="ISME J.">
        <title>Uncovering the hidden diversity of litter-decomposition mechanisms in mushroom-forming fungi.</title>
        <authorList>
            <person name="Floudas D."/>
            <person name="Bentzer J."/>
            <person name="Ahren D."/>
            <person name="Johansson T."/>
            <person name="Persson P."/>
            <person name="Tunlid A."/>
        </authorList>
    </citation>
    <scope>NUCLEOTIDE SEQUENCE [LARGE SCALE GENOMIC DNA]</scope>
    <source>
        <strain evidence="3 4">CBS 406.79</strain>
    </source>
</reference>
<dbReference type="EMBL" id="JAACJN010000081">
    <property type="protein sequence ID" value="KAF5377799.1"/>
    <property type="molecule type" value="Genomic_DNA"/>
</dbReference>
<dbReference type="GO" id="GO:0042134">
    <property type="term" value="F:rRNA primary transcript binding"/>
    <property type="evidence" value="ECO:0007669"/>
    <property type="project" value="InterPro"/>
</dbReference>
<dbReference type="GO" id="GO:0005730">
    <property type="term" value="C:nucleolus"/>
    <property type="evidence" value="ECO:0007669"/>
    <property type="project" value="TreeGrafter"/>
</dbReference>
<comment type="caution">
    <text evidence="3">The sequence shown here is derived from an EMBL/GenBank/DDBJ whole genome shotgun (WGS) entry which is preliminary data.</text>
</comment>
<dbReference type="PROSITE" id="PS50833">
    <property type="entry name" value="BRIX"/>
    <property type="match status" value="1"/>
</dbReference>
<dbReference type="GO" id="GO:0000460">
    <property type="term" value="P:maturation of 5.8S rRNA"/>
    <property type="evidence" value="ECO:0007669"/>
    <property type="project" value="TreeGrafter"/>
</dbReference>
<accession>A0A8H5M238</accession>
<feature type="region of interest" description="Disordered" evidence="1">
    <location>
        <begin position="247"/>
        <end position="277"/>
    </location>
</feature>
<dbReference type="SMART" id="SM00879">
    <property type="entry name" value="Brix"/>
    <property type="match status" value="1"/>
</dbReference>
<dbReference type="InterPro" id="IPR044281">
    <property type="entry name" value="IMP4/RPF1"/>
</dbReference>
<evidence type="ECO:0000259" key="2">
    <source>
        <dbReference type="PROSITE" id="PS50833"/>
    </source>
</evidence>
<feature type="domain" description="Brix" evidence="2">
    <location>
        <begin position="345"/>
        <end position="515"/>
    </location>
</feature>
<proteinExistence type="predicted"/>